<reference evidence="4" key="3">
    <citation type="submission" date="2025-04" db="UniProtKB">
        <authorList>
            <consortium name="RefSeq"/>
        </authorList>
    </citation>
    <scope>IDENTIFICATION</scope>
    <source>
        <strain evidence="4">CBS 304.34</strain>
    </source>
</reference>
<feature type="compositionally biased region" description="Polar residues" evidence="1">
    <location>
        <begin position="135"/>
        <end position="147"/>
    </location>
</feature>
<feature type="compositionally biased region" description="Acidic residues" evidence="1">
    <location>
        <begin position="198"/>
        <end position="209"/>
    </location>
</feature>
<evidence type="ECO:0000313" key="4">
    <source>
        <dbReference type="RefSeq" id="XP_033572643.1"/>
    </source>
</evidence>
<accession>A0A6A6YAN9</accession>
<gene>
    <name evidence="2 4" type="ORF">BDZ99DRAFT_480354</name>
</gene>
<organism evidence="2">
    <name type="scientific">Mytilinidion resinicola</name>
    <dbReference type="NCBI Taxonomy" id="574789"/>
    <lineage>
        <taxon>Eukaryota</taxon>
        <taxon>Fungi</taxon>
        <taxon>Dikarya</taxon>
        <taxon>Ascomycota</taxon>
        <taxon>Pezizomycotina</taxon>
        <taxon>Dothideomycetes</taxon>
        <taxon>Pleosporomycetidae</taxon>
        <taxon>Mytilinidiales</taxon>
        <taxon>Mytilinidiaceae</taxon>
        <taxon>Mytilinidion</taxon>
    </lineage>
</organism>
<feature type="region of interest" description="Disordered" evidence="1">
    <location>
        <begin position="1"/>
        <end position="151"/>
    </location>
</feature>
<sequence>MAPNAPQIEVRFLGPSGNVLMQQLRPPPPRRSVNPLPSHDSRSAISSAAAPKAGSYIEKTTAATDTPPQKRTKRGDDTNLGKRATLSSEKSVEEREAEDSNQKTNISIDSRLNPIGTTYERVETAAGSAAPTDPSYHNASTGMTTQMPLPALPVGGNDSVIGAEALSAPGALTGTQVASSVIQKVPLVKHRKMTTANGDEDTDGSDTDADIAQPNLYIQSYKDSLSRLASQPHHSDS</sequence>
<name>A0A6A6YAN9_9PEZI</name>
<feature type="compositionally biased region" description="Basic and acidic residues" evidence="1">
    <location>
        <begin position="90"/>
        <end position="101"/>
    </location>
</feature>
<evidence type="ECO:0000313" key="2">
    <source>
        <dbReference type="EMBL" id="KAF2805679.1"/>
    </source>
</evidence>
<reference evidence="2 4" key="1">
    <citation type="journal article" date="2020" name="Stud. Mycol.">
        <title>101 Dothideomycetes genomes: a test case for predicting lifestyles and emergence of pathogens.</title>
        <authorList>
            <person name="Haridas S."/>
            <person name="Albert R."/>
            <person name="Binder M."/>
            <person name="Bloem J."/>
            <person name="Labutti K."/>
            <person name="Salamov A."/>
            <person name="Andreopoulos B."/>
            <person name="Baker S."/>
            <person name="Barry K."/>
            <person name="Bills G."/>
            <person name="Bluhm B."/>
            <person name="Cannon C."/>
            <person name="Castanera R."/>
            <person name="Culley D."/>
            <person name="Daum C."/>
            <person name="Ezra D."/>
            <person name="Gonzalez J."/>
            <person name="Henrissat B."/>
            <person name="Kuo A."/>
            <person name="Liang C."/>
            <person name="Lipzen A."/>
            <person name="Lutzoni F."/>
            <person name="Magnuson J."/>
            <person name="Mondo S."/>
            <person name="Nolan M."/>
            <person name="Ohm R."/>
            <person name="Pangilinan J."/>
            <person name="Park H.-J."/>
            <person name="Ramirez L."/>
            <person name="Alfaro M."/>
            <person name="Sun H."/>
            <person name="Tritt A."/>
            <person name="Yoshinaga Y."/>
            <person name="Zwiers L.-H."/>
            <person name="Turgeon B."/>
            <person name="Goodwin S."/>
            <person name="Spatafora J."/>
            <person name="Crous P."/>
            <person name="Grigoriev I."/>
        </authorList>
    </citation>
    <scope>NUCLEOTIDE SEQUENCE</scope>
    <source>
        <strain evidence="2 4">CBS 304.34</strain>
    </source>
</reference>
<dbReference type="EMBL" id="MU003709">
    <property type="protein sequence ID" value="KAF2805679.1"/>
    <property type="molecule type" value="Genomic_DNA"/>
</dbReference>
<reference evidence="4" key="2">
    <citation type="submission" date="2020-04" db="EMBL/GenBank/DDBJ databases">
        <authorList>
            <consortium name="NCBI Genome Project"/>
        </authorList>
    </citation>
    <scope>NUCLEOTIDE SEQUENCE</scope>
    <source>
        <strain evidence="4">CBS 304.34</strain>
    </source>
</reference>
<dbReference type="AlphaFoldDB" id="A0A6A6YAN9"/>
<proteinExistence type="predicted"/>
<evidence type="ECO:0000313" key="3">
    <source>
        <dbReference type="Proteomes" id="UP000504636"/>
    </source>
</evidence>
<dbReference type="GeneID" id="54463223"/>
<protein>
    <submittedName>
        <fullName evidence="2 4">Uncharacterized protein</fullName>
    </submittedName>
</protein>
<dbReference type="Proteomes" id="UP000504636">
    <property type="component" value="Unplaced"/>
</dbReference>
<feature type="region of interest" description="Disordered" evidence="1">
    <location>
        <begin position="191"/>
        <end position="216"/>
    </location>
</feature>
<evidence type="ECO:0000256" key="1">
    <source>
        <dbReference type="SAM" id="MobiDB-lite"/>
    </source>
</evidence>
<dbReference type="RefSeq" id="XP_033572643.1">
    <property type="nucleotide sequence ID" value="XM_033722330.1"/>
</dbReference>
<keyword evidence="3" id="KW-1185">Reference proteome</keyword>